<dbReference type="PIRSF" id="PIRSF029394">
    <property type="entry name" value="UCP029394"/>
    <property type="match status" value="1"/>
</dbReference>
<evidence type="ECO:0008006" key="3">
    <source>
        <dbReference type="Google" id="ProtNLM"/>
    </source>
</evidence>
<reference evidence="2" key="1">
    <citation type="journal article" date="2019" name="Int. J. Syst. Evol. Microbiol.">
        <title>The Global Catalogue of Microorganisms (GCM) 10K type strain sequencing project: providing services to taxonomists for standard genome sequencing and annotation.</title>
        <authorList>
            <consortium name="The Broad Institute Genomics Platform"/>
            <consortium name="The Broad Institute Genome Sequencing Center for Infectious Disease"/>
            <person name="Wu L."/>
            <person name="Ma J."/>
        </authorList>
    </citation>
    <scope>NUCLEOTIDE SEQUENCE [LARGE SCALE GENOMIC DNA]</scope>
    <source>
        <strain evidence="2">IBRC-M 10908</strain>
    </source>
</reference>
<sequence length="134" mass="14140">MAHSFDTVAREVVELHEDLAAWLGSEAEKEILDRFLDAQDSGFEMVSADGALVARADLASGLEGASNAQPGLEIGIDDVAIVADSDRSVVVRFRETHTTSAGSSTRVVTAVLVDSAGARNGLKWTYVHETAIPG</sequence>
<proteinExistence type="predicted"/>
<organism evidence="1 2">
    <name type="scientific">Salininema proteolyticum</name>
    <dbReference type="NCBI Taxonomy" id="1607685"/>
    <lineage>
        <taxon>Bacteria</taxon>
        <taxon>Bacillati</taxon>
        <taxon>Actinomycetota</taxon>
        <taxon>Actinomycetes</taxon>
        <taxon>Glycomycetales</taxon>
        <taxon>Glycomycetaceae</taxon>
        <taxon>Salininema</taxon>
    </lineage>
</organism>
<accession>A0ABV8U1D8</accession>
<dbReference type="SUPFAM" id="SSF54427">
    <property type="entry name" value="NTF2-like"/>
    <property type="match status" value="1"/>
</dbReference>
<evidence type="ECO:0000313" key="2">
    <source>
        <dbReference type="Proteomes" id="UP001595823"/>
    </source>
</evidence>
<evidence type="ECO:0000313" key="1">
    <source>
        <dbReference type="EMBL" id="MFC4336924.1"/>
    </source>
</evidence>
<dbReference type="EMBL" id="JBHSDK010000025">
    <property type="protein sequence ID" value="MFC4336924.1"/>
    <property type="molecule type" value="Genomic_DNA"/>
</dbReference>
<comment type="caution">
    <text evidence="1">The sequence shown here is derived from an EMBL/GenBank/DDBJ whole genome shotgun (WGS) entry which is preliminary data.</text>
</comment>
<dbReference type="InterPro" id="IPR016918">
    <property type="entry name" value="UCP029394"/>
</dbReference>
<dbReference type="Gene3D" id="3.10.450.50">
    <property type="match status" value="1"/>
</dbReference>
<gene>
    <name evidence="1" type="ORF">ACFPET_17110</name>
</gene>
<name>A0ABV8U1D8_9ACTN</name>
<dbReference type="Proteomes" id="UP001595823">
    <property type="component" value="Unassembled WGS sequence"/>
</dbReference>
<dbReference type="InterPro" id="IPR032710">
    <property type="entry name" value="NTF2-like_dom_sf"/>
</dbReference>
<keyword evidence="2" id="KW-1185">Reference proteome</keyword>
<protein>
    <recommendedName>
        <fullName evidence="3">DUF4440 domain-containing protein</fullName>
    </recommendedName>
</protein>
<dbReference type="RefSeq" id="WP_380623354.1">
    <property type="nucleotide sequence ID" value="NZ_JBHSDK010000025.1"/>
</dbReference>